<evidence type="ECO:0000256" key="3">
    <source>
        <dbReference type="ARBA" id="ARBA00023136"/>
    </source>
</evidence>
<dbReference type="GO" id="GO:0098609">
    <property type="term" value="P:cell-cell adhesion"/>
    <property type="evidence" value="ECO:0007669"/>
    <property type="project" value="TreeGrafter"/>
</dbReference>
<dbReference type="PANTHER" id="PTHR12080">
    <property type="entry name" value="SIGNALING LYMPHOCYTIC ACTIVATION MOLECULE"/>
    <property type="match status" value="1"/>
</dbReference>
<dbReference type="Gene3D" id="2.60.40.10">
    <property type="entry name" value="Immunoglobulins"/>
    <property type="match status" value="2"/>
</dbReference>
<comment type="subcellular location">
    <subcellularLocation>
        <location evidence="1">Membrane</location>
    </subcellularLocation>
</comment>
<dbReference type="InterPro" id="IPR036179">
    <property type="entry name" value="Ig-like_dom_sf"/>
</dbReference>
<organism evidence="9 10">
    <name type="scientific">Vicugna pacos</name>
    <name type="common">Alpaca</name>
    <name type="synonym">Lama pacos</name>
    <dbReference type="NCBI Taxonomy" id="30538"/>
    <lineage>
        <taxon>Eukaryota</taxon>
        <taxon>Metazoa</taxon>
        <taxon>Chordata</taxon>
        <taxon>Craniata</taxon>
        <taxon>Vertebrata</taxon>
        <taxon>Euteleostomi</taxon>
        <taxon>Mammalia</taxon>
        <taxon>Eutheria</taxon>
        <taxon>Laurasiatheria</taxon>
        <taxon>Artiodactyla</taxon>
        <taxon>Tylopoda</taxon>
        <taxon>Camelidae</taxon>
        <taxon>Vicugna</taxon>
    </lineage>
</organism>
<name>A0A6J0AYJ9_VICPA</name>
<keyword evidence="6" id="KW-1133">Transmembrane helix</keyword>
<feature type="compositionally biased region" description="Pro residues" evidence="5">
    <location>
        <begin position="267"/>
        <end position="282"/>
    </location>
</feature>
<dbReference type="InterPro" id="IPR015631">
    <property type="entry name" value="CD2/SLAM_rcpt"/>
</dbReference>
<dbReference type="FunCoup" id="A0A6J0AYJ9">
    <property type="interactions" value="477"/>
</dbReference>
<dbReference type="AlphaFoldDB" id="A0A6J0AYJ9"/>
<dbReference type="InterPro" id="IPR013106">
    <property type="entry name" value="Ig_V-set"/>
</dbReference>
<dbReference type="GO" id="GO:0005102">
    <property type="term" value="F:signaling receptor binding"/>
    <property type="evidence" value="ECO:0007669"/>
    <property type="project" value="TreeGrafter"/>
</dbReference>
<dbReference type="RefSeq" id="XP_015102976.1">
    <property type="nucleotide sequence ID" value="XM_015247490.3"/>
</dbReference>
<feature type="domain" description="Immunoglobulin V-set" evidence="8">
    <location>
        <begin position="28"/>
        <end position="121"/>
    </location>
</feature>
<dbReference type="GO" id="GO:0032729">
    <property type="term" value="P:positive regulation of type II interferon production"/>
    <property type="evidence" value="ECO:0007669"/>
    <property type="project" value="TreeGrafter"/>
</dbReference>
<feature type="chain" id="PRO_5026766968" evidence="7">
    <location>
        <begin position="25"/>
        <end position="347"/>
    </location>
</feature>
<evidence type="ECO:0000256" key="6">
    <source>
        <dbReference type="SAM" id="Phobius"/>
    </source>
</evidence>
<evidence type="ECO:0000256" key="2">
    <source>
        <dbReference type="ARBA" id="ARBA00022729"/>
    </source>
</evidence>
<evidence type="ECO:0000256" key="7">
    <source>
        <dbReference type="SAM" id="SignalP"/>
    </source>
</evidence>
<proteinExistence type="predicted"/>
<keyword evidence="3 6" id="KW-0472">Membrane</keyword>
<evidence type="ECO:0000256" key="5">
    <source>
        <dbReference type="SAM" id="MobiDB-lite"/>
    </source>
</evidence>
<dbReference type="KEGG" id="vpc:102541912"/>
<dbReference type="InParanoid" id="A0A6J0AYJ9"/>
<evidence type="ECO:0000313" key="9">
    <source>
        <dbReference type="Proteomes" id="UP001652581"/>
    </source>
</evidence>
<keyword evidence="9" id="KW-1185">Reference proteome</keyword>
<dbReference type="PANTHER" id="PTHR12080:SF54">
    <property type="entry name" value="T-CELL SURFACE ANTIGEN CD2"/>
    <property type="match status" value="1"/>
</dbReference>
<feature type="compositionally biased region" description="Low complexity" evidence="5">
    <location>
        <begin position="284"/>
        <end position="297"/>
    </location>
</feature>
<dbReference type="GO" id="GO:0016020">
    <property type="term" value="C:membrane"/>
    <property type="evidence" value="ECO:0007669"/>
    <property type="project" value="UniProtKB-SubCell"/>
</dbReference>
<reference evidence="10" key="1">
    <citation type="submission" date="2025-08" db="UniProtKB">
        <authorList>
            <consortium name="RefSeq"/>
        </authorList>
    </citation>
    <scope>IDENTIFICATION</scope>
</reference>
<gene>
    <name evidence="10" type="primary">CD2</name>
</gene>
<accession>A0A6J0AYJ9</accession>
<dbReference type="OrthoDB" id="8439544at2759"/>
<feature type="signal peptide" evidence="7">
    <location>
        <begin position="1"/>
        <end position="24"/>
    </location>
</feature>
<dbReference type="PRINTS" id="PR01870">
    <property type="entry name" value="CD2ANTIGEN"/>
</dbReference>
<evidence type="ECO:0000313" key="10">
    <source>
        <dbReference type="RefSeq" id="XP_015102976.1"/>
    </source>
</evidence>
<keyword evidence="4" id="KW-0325">Glycoprotein</keyword>
<dbReference type="CDD" id="cd12087">
    <property type="entry name" value="TM_EGFR-like"/>
    <property type="match status" value="1"/>
</dbReference>
<keyword evidence="6" id="KW-0812">Transmembrane</keyword>
<dbReference type="SUPFAM" id="SSF48726">
    <property type="entry name" value="Immunoglobulin"/>
    <property type="match status" value="2"/>
</dbReference>
<dbReference type="GeneID" id="102541912"/>
<dbReference type="InterPro" id="IPR013783">
    <property type="entry name" value="Ig-like_fold"/>
</dbReference>
<feature type="region of interest" description="Disordered" evidence="5">
    <location>
        <begin position="235"/>
        <end position="347"/>
    </location>
</feature>
<feature type="transmembrane region" description="Helical" evidence="6">
    <location>
        <begin position="205"/>
        <end position="229"/>
    </location>
</feature>
<dbReference type="CTD" id="914"/>
<evidence type="ECO:0000256" key="1">
    <source>
        <dbReference type="ARBA" id="ARBA00004370"/>
    </source>
</evidence>
<evidence type="ECO:0000256" key="4">
    <source>
        <dbReference type="ARBA" id="ARBA00023180"/>
    </source>
</evidence>
<dbReference type="Proteomes" id="UP001652581">
    <property type="component" value="Chromosome 9"/>
</dbReference>
<protein>
    <submittedName>
        <fullName evidence="10">T-cell surface antigen CD2</fullName>
    </submittedName>
</protein>
<sequence>MSLACNILASCLLIFTVSTKGAVSENKQVISGILNHDINLDIPDFQMSDSVDDIQWSRSGTKVAQFKRNKTPQQIMDRYMILTNGTLKIKDLKSTDRDTYKVAVYNTQGKHVLDKLFDLKILEMVSKPVISWSCTNRTLICEAARVNGSKLELYINESKVREDQQIIKYRWNTKWKASVKCVSSNEVSKETNAMPIRCSEKGLDIYLIIGICGGGTVFLVFVALLIFYISKRKKQSRRRNDEELETGVNRVTPAEERGRKSYQIPGSTPPNPAMSQTPPTPGHRPQTPAHRPQAPAHRPGPPGPRVQHAQKKRPPPTPGTQGHQQKGPPLPKPRVQSKPLREAEENV</sequence>
<dbReference type="Pfam" id="PF07686">
    <property type="entry name" value="V-set"/>
    <property type="match status" value="1"/>
</dbReference>
<dbReference type="InterPro" id="IPR015632">
    <property type="entry name" value="CD2"/>
</dbReference>
<keyword evidence="2 7" id="KW-0732">Signal</keyword>
<evidence type="ECO:0000259" key="8">
    <source>
        <dbReference type="Pfam" id="PF07686"/>
    </source>
</evidence>